<dbReference type="Proteomes" id="UP000515800">
    <property type="component" value="Chromosome"/>
</dbReference>
<dbReference type="EMBL" id="CP060724">
    <property type="protein sequence ID" value="QNN75108.1"/>
    <property type="molecule type" value="Genomic_DNA"/>
</dbReference>
<dbReference type="RefSeq" id="WP_187528943.1">
    <property type="nucleotide sequence ID" value="NZ_CP060724.1"/>
</dbReference>
<organism evidence="1 2">
    <name type="scientific">Weissella diestrammenae</name>
    <dbReference type="NCBI Taxonomy" id="1162633"/>
    <lineage>
        <taxon>Bacteria</taxon>
        <taxon>Bacillati</taxon>
        <taxon>Bacillota</taxon>
        <taxon>Bacilli</taxon>
        <taxon>Lactobacillales</taxon>
        <taxon>Lactobacillaceae</taxon>
        <taxon>Weissella</taxon>
    </lineage>
</organism>
<evidence type="ECO:0000313" key="2">
    <source>
        <dbReference type="Proteomes" id="UP000515800"/>
    </source>
</evidence>
<protein>
    <submittedName>
        <fullName evidence="1">Uncharacterized protein</fullName>
    </submittedName>
</protein>
<evidence type="ECO:0000313" key="1">
    <source>
        <dbReference type="EMBL" id="QNN75108.1"/>
    </source>
</evidence>
<name>A0A7G9T4T3_9LACO</name>
<dbReference type="KEGG" id="wdi:H9L19_06970"/>
<dbReference type="AlphaFoldDB" id="A0A7G9T4T3"/>
<reference evidence="1 2" key="1">
    <citation type="submission" date="2020-08" db="EMBL/GenBank/DDBJ databases">
        <title>Genome sequence of Weissella diestrammenae KACC 16890T.</title>
        <authorList>
            <person name="Hyun D.-W."/>
            <person name="Bae J.-W."/>
        </authorList>
    </citation>
    <scope>NUCLEOTIDE SEQUENCE [LARGE SCALE GENOMIC DNA]</scope>
    <source>
        <strain evidence="1 2">KACC 16890</strain>
    </source>
</reference>
<accession>A0A7G9T4T3</accession>
<proteinExistence type="predicted"/>
<keyword evidence="2" id="KW-1185">Reference proteome</keyword>
<gene>
    <name evidence="1" type="ORF">H9L19_06970</name>
</gene>
<sequence>MTNGKSVTIMDKDIVDATETKGDRSEVSTGTEERNTIIDGATALVPLVDGKWNKVKNSLRDINGILRTNHGYHITGGIQAVTPDYQQSSNGWSWQSGKQSNLIVVGYNYQKSIAMYDNLGIAMGLVDVTVALPSLFVGPVAGFVIGLITGKGTSYINSHFLAPDRNAFDKATDRGFGTVLTKNVNTASLYDYFYNDSWQTPQAALSVPDGSDKRTPSNWPGGAAAIKKDFYGGWSCDYTTSGRWVGTNRNPNNNRA</sequence>